<dbReference type="AlphaFoldDB" id="A0A834SLP0"/>
<accession>A0A834SLP0</accession>
<dbReference type="Proteomes" id="UP000634136">
    <property type="component" value="Unassembled WGS sequence"/>
</dbReference>
<comment type="caution">
    <text evidence="1">The sequence shown here is derived from an EMBL/GenBank/DDBJ whole genome shotgun (WGS) entry which is preliminary data.</text>
</comment>
<dbReference type="EMBL" id="JAAIUW010000012">
    <property type="protein sequence ID" value="KAF7806244.1"/>
    <property type="molecule type" value="Genomic_DNA"/>
</dbReference>
<organism evidence="1 2">
    <name type="scientific">Senna tora</name>
    <dbReference type="NCBI Taxonomy" id="362788"/>
    <lineage>
        <taxon>Eukaryota</taxon>
        <taxon>Viridiplantae</taxon>
        <taxon>Streptophyta</taxon>
        <taxon>Embryophyta</taxon>
        <taxon>Tracheophyta</taxon>
        <taxon>Spermatophyta</taxon>
        <taxon>Magnoliopsida</taxon>
        <taxon>eudicotyledons</taxon>
        <taxon>Gunneridae</taxon>
        <taxon>Pentapetalae</taxon>
        <taxon>rosids</taxon>
        <taxon>fabids</taxon>
        <taxon>Fabales</taxon>
        <taxon>Fabaceae</taxon>
        <taxon>Caesalpinioideae</taxon>
        <taxon>Cassia clade</taxon>
        <taxon>Senna</taxon>
    </lineage>
</organism>
<evidence type="ECO:0000313" key="2">
    <source>
        <dbReference type="Proteomes" id="UP000634136"/>
    </source>
</evidence>
<name>A0A834SLP0_9FABA</name>
<protein>
    <submittedName>
        <fullName evidence="1">Uncharacterized protein</fullName>
    </submittedName>
</protein>
<keyword evidence="2" id="KW-1185">Reference proteome</keyword>
<proteinExistence type="predicted"/>
<gene>
    <name evidence="1" type="ORF">G2W53_038405</name>
</gene>
<evidence type="ECO:0000313" key="1">
    <source>
        <dbReference type="EMBL" id="KAF7806244.1"/>
    </source>
</evidence>
<reference evidence="1" key="1">
    <citation type="submission" date="2020-09" db="EMBL/GenBank/DDBJ databases">
        <title>Genome-Enabled Discovery of Anthraquinone Biosynthesis in Senna tora.</title>
        <authorList>
            <person name="Kang S.-H."/>
            <person name="Pandey R.P."/>
            <person name="Lee C.-M."/>
            <person name="Sim J.-S."/>
            <person name="Jeong J.-T."/>
            <person name="Choi B.-S."/>
            <person name="Jung M."/>
            <person name="Ginzburg D."/>
            <person name="Zhao K."/>
            <person name="Won S.Y."/>
            <person name="Oh T.-J."/>
            <person name="Yu Y."/>
            <person name="Kim N.-H."/>
            <person name="Lee O.R."/>
            <person name="Lee T.-H."/>
            <person name="Bashyal P."/>
            <person name="Kim T.-S."/>
            <person name="Lee W.-H."/>
            <person name="Kawkins C."/>
            <person name="Kim C.-K."/>
            <person name="Kim J.S."/>
            <person name="Ahn B.O."/>
            <person name="Rhee S.Y."/>
            <person name="Sohng J.K."/>
        </authorList>
    </citation>
    <scope>NUCLEOTIDE SEQUENCE</scope>
    <source>
        <tissue evidence="1">Leaf</tissue>
    </source>
</reference>
<sequence length="57" mass="6213">MISSSCFTKLCSALTLIATTLSFIHSVFSVSLPSALKLEEDDKAIAFVRKDLDFSDV</sequence>